<feature type="compositionally biased region" description="Basic and acidic residues" evidence="8">
    <location>
        <begin position="105"/>
        <end position="174"/>
    </location>
</feature>
<dbReference type="InterPro" id="IPR006594">
    <property type="entry name" value="LisH"/>
</dbReference>
<feature type="repeat" description="WD" evidence="7">
    <location>
        <begin position="433"/>
        <end position="483"/>
    </location>
</feature>
<gene>
    <name evidence="9" type="ORF">PanWU01x14_196170</name>
</gene>
<dbReference type="Pfam" id="PF00400">
    <property type="entry name" value="WD40"/>
    <property type="match status" value="5"/>
</dbReference>
<feature type="repeat" description="WD" evidence="7">
    <location>
        <begin position="203"/>
        <end position="244"/>
    </location>
</feature>
<dbReference type="SMART" id="SM00667">
    <property type="entry name" value="LisH"/>
    <property type="match status" value="1"/>
</dbReference>
<proteinExistence type="predicted"/>
<dbReference type="PROSITE" id="PS50294">
    <property type="entry name" value="WD_REPEATS_REGION"/>
    <property type="match status" value="5"/>
</dbReference>
<name>A0A2P5BZJ8_PARAD</name>
<keyword evidence="3" id="KW-0677">Repeat</keyword>
<dbReference type="InterPro" id="IPR001680">
    <property type="entry name" value="WD40_rpt"/>
</dbReference>
<dbReference type="InterPro" id="IPR045183">
    <property type="entry name" value="Ebi-like"/>
</dbReference>
<evidence type="ECO:0000256" key="7">
    <source>
        <dbReference type="PROSITE-ProRule" id="PRU00221"/>
    </source>
</evidence>
<evidence type="ECO:0000256" key="8">
    <source>
        <dbReference type="SAM" id="MobiDB-lite"/>
    </source>
</evidence>
<evidence type="ECO:0000256" key="2">
    <source>
        <dbReference type="ARBA" id="ARBA00022574"/>
    </source>
</evidence>
<keyword evidence="2 7" id="KW-0853">WD repeat</keyword>
<keyword evidence="6" id="KW-0539">Nucleus</keyword>
<dbReference type="FunFam" id="2.130.10.10:FF:000218">
    <property type="entry name" value="WD40 repeat-containing protein HOS15"/>
    <property type="match status" value="1"/>
</dbReference>
<dbReference type="AlphaFoldDB" id="A0A2P5BZJ8"/>
<evidence type="ECO:0000256" key="5">
    <source>
        <dbReference type="ARBA" id="ARBA00023163"/>
    </source>
</evidence>
<dbReference type="PANTHER" id="PTHR22846:SF71">
    <property type="entry name" value="WD40 REPEAT-CONTAINING PROTEIN HOS15-LIKE ISOFORM X1"/>
    <property type="match status" value="1"/>
</dbReference>
<dbReference type="CDD" id="cd00200">
    <property type="entry name" value="WD40"/>
    <property type="match status" value="1"/>
</dbReference>
<dbReference type="InterPro" id="IPR019775">
    <property type="entry name" value="WD40_repeat_CS"/>
</dbReference>
<dbReference type="PROSITE" id="PS00678">
    <property type="entry name" value="WD_REPEATS_1"/>
    <property type="match status" value="2"/>
</dbReference>
<dbReference type="SMART" id="SM00320">
    <property type="entry name" value="WD40"/>
    <property type="match status" value="7"/>
</dbReference>
<dbReference type="Gene3D" id="2.130.10.10">
    <property type="entry name" value="YVTN repeat-like/Quinoprotein amine dehydrogenase"/>
    <property type="match status" value="1"/>
</dbReference>
<reference evidence="10" key="1">
    <citation type="submission" date="2016-06" db="EMBL/GenBank/DDBJ databases">
        <title>Parallel loss of symbiosis genes in relatives of nitrogen-fixing non-legume Parasponia.</title>
        <authorList>
            <person name="Van Velzen R."/>
            <person name="Holmer R."/>
            <person name="Bu F."/>
            <person name="Rutten L."/>
            <person name="Van Zeijl A."/>
            <person name="Liu W."/>
            <person name="Santuari L."/>
            <person name="Cao Q."/>
            <person name="Sharma T."/>
            <person name="Shen D."/>
            <person name="Roswanjaya Y."/>
            <person name="Wardhani T."/>
            <person name="Kalhor M.S."/>
            <person name="Jansen J."/>
            <person name="Van den Hoogen J."/>
            <person name="Gungor B."/>
            <person name="Hartog M."/>
            <person name="Hontelez J."/>
            <person name="Verver J."/>
            <person name="Yang W.-C."/>
            <person name="Schijlen E."/>
            <person name="Repin R."/>
            <person name="Schilthuizen M."/>
            <person name="Schranz E."/>
            <person name="Heidstra R."/>
            <person name="Miyata K."/>
            <person name="Fedorova E."/>
            <person name="Kohlen W."/>
            <person name="Bisseling T."/>
            <person name="Smit S."/>
            <person name="Geurts R."/>
        </authorList>
    </citation>
    <scope>NUCLEOTIDE SEQUENCE [LARGE SCALE GENOMIC DNA]</scope>
    <source>
        <strain evidence="10">cv. WU1-14</strain>
    </source>
</reference>
<evidence type="ECO:0000313" key="10">
    <source>
        <dbReference type="Proteomes" id="UP000237105"/>
    </source>
</evidence>
<dbReference type="GO" id="GO:0003714">
    <property type="term" value="F:transcription corepressor activity"/>
    <property type="evidence" value="ECO:0007669"/>
    <property type="project" value="InterPro"/>
</dbReference>
<feature type="repeat" description="WD" evidence="7">
    <location>
        <begin position="261"/>
        <end position="293"/>
    </location>
</feature>
<evidence type="ECO:0000256" key="1">
    <source>
        <dbReference type="ARBA" id="ARBA00004123"/>
    </source>
</evidence>
<dbReference type="OrthoDB" id="1367865at2759"/>
<dbReference type="FunFam" id="1.20.960.30:FF:000001">
    <property type="entry name" value="F-box-like/WD repeat-containing protein TBL1XR1"/>
    <property type="match status" value="1"/>
</dbReference>
<comment type="caution">
    <text evidence="9">The sequence shown here is derived from an EMBL/GenBank/DDBJ whole genome shotgun (WGS) entry which is preliminary data.</text>
</comment>
<sequence>MMSLNSAELNYLVFRYLHESGFTHSAFAFGYEAGINRSTIDGNIVPPAALVTFVQKGLQYLELEANLGSSDADVDDDFSYIQPLDLITKDAYELQRIVKEKRENLQKDNETKQRDEVDRAREGEEEKGMEQEEQNDKNVMSKDSEEDKEKKDPDHNAAKKSEDKVQIDHEEKNGDGGGPEPMEISMSPISLRCELPSSDVAILEGHSSEVFACAWSPSGSLLASGSGDSTARIWTIPDEISISSMQNNSPTVKVLRHFKRTNEKSKDVTTLDWNGDGTLLATGSYDGQARIWNRDGDLRTTLNKHKGPIFSLKWNKKGDYLLSGSVDRTAIVWDIRTGECRQQFEFHSDTTLSPTLDVDWRNNVSFATCSTDTMIQVCKIGEKLPVKTFSGHQIIIPARNIPLLLKWLLQDQSGKTILTQIWSLKQDKHLHDLKEHSKEIYTIRWSPTGPGTNNPSQQLVLASASFDSTIKLWDVEQGRLIYSFNGHRDPVYSVAFSPNGEFLASGSMDKCMHIWSVKEGKIVKTYLGNGGIFEVCWNKEGNKVAACFANNVVSVLDFRM</sequence>
<dbReference type="EMBL" id="JXTB01000197">
    <property type="protein sequence ID" value="PON54227.1"/>
    <property type="molecule type" value="Genomic_DNA"/>
</dbReference>
<dbReference type="PROSITE" id="PS50082">
    <property type="entry name" value="WD_REPEATS_2"/>
    <property type="match status" value="5"/>
</dbReference>
<dbReference type="Pfam" id="PF08513">
    <property type="entry name" value="LisH"/>
    <property type="match status" value="1"/>
</dbReference>
<dbReference type="InterPro" id="IPR020472">
    <property type="entry name" value="WD40_PAC1"/>
</dbReference>
<evidence type="ECO:0000256" key="4">
    <source>
        <dbReference type="ARBA" id="ARBA00023015"/>
    </source>
</evidence>
<dbReference type="STRING" id="3476.A0A2P5BZJ8"/>
<evidence type="ECO:0000256" key="6">
    <source>
        <dbReference type="ARBA" id="ARBA00023242"/>
    </source>
</evidence>
<keyword evidence="4" id="KW-0805">Transcription regulation</keyword>
<feature type="repeat" description="WD" evidence="7">
    <location>
        <begin position="302"/>
        <end position="343"/>
    </location>
</feature>
<keyword evidence="10" id="KW-1185">Reference proteome</keyword>
<keyword evidence="5" id="KW-0804">Transcription</keyword>
<dbReference type="GO" id="GO:0006357">
    <property type="term" value="P:regulation of transcription by RNA polymerase II"/>
    <property type="evidence" value="ECO:0007669"/>
    <property type="project" value="TreeGrafter"/>
</dbReference>
<dbReference type="Proteomes" id="UP000237105">
    <property type="component" value="Unassembled WGS sequence"/>
</dbReference>
<dbReference type="SUPFAM" id="SSF50978">
    <property type="entry name" value="WD40 repeat-like"/>
    <property type="match status" value="1"/>
</dbReference>
<feature type="repeat" description="WD" evidence="7">
    <location>
        <begin position="484"/>
        <end position="525"/>
    </location>
</feature>
<comment type="subcellular location">
    <subcellularLocation>
        <location evidence="1">Nucleus</location>
    </subcellularLocation>
</comment>
<dbReference type="InterPro" id="IPR015943">
    <property type="entry name" value="WD40/YVTN_repeat-like_dom_sf"/>
</dbReference>
<accession>A0A2P5BZJ8</accession>
<dbReference type="Gene3D" id="1.20.960.30">
    <property type="match status" value="1"/>
</dbReference>
<dbReference type="GO" id="GO:0000118">
    <property type="term" value="C:histone deacetylase complex"/>
    <property type="evidence" value="ECO:0007669"/>
    <property type="project" value="TreeGrafter"/>
</dbReference>
<feature type="region of interest" description="Disordered" evidence="8">
    <location>
        <begin position="105"/>
        <end position="185"/>
    </location>
</feature>
<protein>
    <submittedName>
        <fullName evidence="9">Guanine nucleotide-binding protein, beta subunit</fullName>
    </submittedName>
</protein>
<dbReference type="PANTHER" id="PTHR22846">
    <property type="entry name" value="WD40 REPEAT PROTEIN"/>
    <property type="match status" value="1"/>
</dbReference>
<dbReference type="InterPro" id="IPR036322">
    <property type="entry name" value="WD40_repeat_dom_sf"/>
</dbReference>
<evidence type="ECO:0000256" key="3">
    <source>
        <dbReference type="ARBA" id="ARBA00022737"/>
    </source>
</evidence>
<evidence type="ECO:0000313" key="9">
    <source>
        <dbReference type="EMBL" id="PON54227.1"/>
    </source>
</evidence>
<organism evidence="9 10">
    <name type="scientific">Parasponia andersonii</name>
    <name type="common">Sponia andersonii</name>
    <dbReference type="NCBI Taxonomy" id="3476"/>
    <lineage>
        <taxon>Eukaryota</taxon>
        <taxon>Viridiplantae</taxon>
        <taxon>Streptophyta</taxon>
        <taxon>Embryophyta</taxon>
        <taxon>Tracheophyta</taxon>
        <taxon>Spermatophyta</taxon>
        <taxon>Magnoliopsida</taxon>
        <taxon>eudicotyledons</taxon>
        <taxon>Gunneridae</taxon>
        <taxon>Pentapetalae</taxon>
        <taxon>rosids</taxon>
        <taxon>fabids</taxon>
        <taxon>Rosales</taxon>
        <taxon>Cannabaceae</taxon>
        <taxon>Parasponia</taxon>
    </lineage>
</organism>
<dbReference type="PRINTS" id="PR00320">
    <property type="entry name" value="GPROTEINBRPT"/>
</dbReference>
<dbReference type="PROSITE" id="PS50896">
    <property type="entry name" value="LISH"/>
    <property type="match status" value="1"/>
</dbReference>